<sequence>MNIPADLELQCKKFMCFRAAYYKVPLKKISDDFPIELISNVELVCQDCARKELQPADIPQSVRRDHATLRINEFENNADDYQLFRKTCYFCMKPIFKQRTVRQCLNCMQEMVYLYPDPDPHFI</sequence>
<evidence type="ECO:0000313" key="1">
    <source>
        <dbReference type="EMBL" id="BAN21309.1"/>
    </source>
</evidence>
<name>R4WE47_RIPPE</name>
<dbReference type="EMBL" id="AK418094">
    <property type="protein sequence ID" value="BAN21309.1"/>
    <property type="molecule type" value="mRNA"/>
</dbReference>
<reference evidence="1" key="1">
    <citation type="journal article" date="2013" name="PLoS ONE">
        <title>Gene expression in gut symbiotic organ of stinkbug affected by extracellular bacterial symbiont.</title>
        <authorList>
            <person name="Futahashi R."/>
            <person name="Tanaka K."/>
            <person name="Tanahashi M."/>
            <person name="Nikoh N."/>
            <person name="Kikuchi Y."/>
            <person name="Lee B.L."/>
            <person name="Fukatsu T."/>
        </authorList>
    </citation>
    <scope>NUCLEOTIDE SEQUENCE</scope>
    <source>
        <tissue evidence="1">Midgut</tissue>
    </source>
</reference>
<organism evidence="1">
    <name type="scientific">Riptortus pedestris</name>
    <name type="common">Bean bug</name>
    <dbReference type="NCBI Taxonomy" id="329032"/>
    <lineage>
        <taxon>Eukaryota</taxon>
        <taxon>Metazoa</taxon>
        <taxon>Ecdysozoa</taxon>
        <taxon>Arthropoda</taxon>
        <taxon>Hexapoda</taxon>
        <taxon>Insecta</taxon>
        <taxon>Pterygota</taxon>
        <taxon>Neoptera</taxon>
        <taxon>Paraneoptera</taxon>
        <taxon>Hemiptera</taxon>
        <taxon>Heteroptera</taxon>
        <taxon>Panheteroptera</taxon>
        <taxon>Pentatomomorpha</taxon>
        <taxon>Coreoidea</taxon>
        <taxon>Alydidae</taxon>
        <taxon>Riptortus</taxon>
    </lineage>
</organism>
<proteinExistence type="evidence at transcript level"/>
<protein>
    <submittedName>
        <fullName evidence="1">Unkown protein</fullName>
    </submittedName>
</protein>
<dbReference type="AlphaFoldDB" id="R4WE47"/>
<accession>R4WE47</accession>